<dbReference type="STRING" id="1330330.IX53_03975"/>
<gene>
    <name evidence="6" type="primary">rsmG</name>
    <name evidence="7" type="ORF">IX53_03975</name>
</gene>
<dbReference type="PANTHER" id="PTHR31760">
    <property type="entry name" value="S-ADENOSYL-L-METHIONINE-DEPENDENT METHYLTRANSFERASES SUPERFAMILY PROTEIN"/>
    <property type="match status" value="1"/>
</dbReference>
<dbReference type="NCBIfam" id="TIGR00138">
    <property type="entry name" value="rsmG_gidB"/>
    <property type="match status" value="1"/>
</dbReference>
<keyword evidence="1 6" id="KW-0963">Cytoplasm</keyword>
<comment type="similarity">
    <text evidence="6">Belongs to the methyltransferase superfamily. RNA methyltransferase RsmG family.</text>
</comment>
<feature type="binding site" evidence="6">
    <location>
        <position position="61"/>
    </location>
    <ligand>
        <name>S-adenosyl-L-methionine</name>
        <dbReference type="ChEBI" id="CHEBI:59789"/>
    </ligand>
</feature>
<comment type="caution">
    <text evidence="6">Lacks conserved residue(s) required for the propagation of feature annotation.</text>
</comment>
<dbReference type="KEGG" id="kpf:IX53_03975"/>
<protein>
    <recommendedName>
        <fullName evidence="6">Ribosomal RNA small subunit methyltransferase G</fullName>
        <ecNumber evidence="6">2.1.1.-</ecNumber>
    </recommendedName>
    <alternativeName>
        <fullName evidence="6">16S rRNA 7-methylguanosine methyltransferase</fullName>
        <shortName evidence="6">16S rRNA m7G methyltransferase</shortName>
    </alternativeName>
</protein>
<dbReference type="Gene3D" id="3.40.50.150">
    <property type="entry name" value="Vaccinia Virus protein VP39"/>
    <property type="match status" value="1"/>
</dbReference>
<comment type="function">
    <text evidence="6">Specifically methylates the N7 position of a guanine in 16S rRNA.</text>
</comment>
<keyword evidence="3 6" id="KW-0489">Methyltransferase</keyword>
<dbReference type="SUPFAM" id="SSF53335">
    <property type="entry name" value="S-adenosyl-L-methionine-dependent methyltransferases"/>
    <property type="match status" value="1"/>
</dbReference>
<dbReference type="EMBL" id="CP011232">
    <property type="protein sequence ID" value="AKI97114.1"/>
    <property type="molecule type" value="Genomic_DNA"/>
</dbReference>
<dbReference type="Pfam" id="PF02527">
    <property type="entry name" value="GidB"/>
    <property type="match status" value="1"/>
</dbReference>
<dbReference type="GO" id="GO:0005829">
    <property type="term" value="C:cytosol"/>
    <property type="evidence" value="ECO:0007669"/>
    <property type="project" value="TreeGrafter"/>
</dbReference>
<name>A0A0G2ZC24_9BACT</name>
<dbReference type="AlphaFoldDB" id="A0A0G2ZC24"/>
<accession>A0A0G2ZC24</accession>
<dbReference type="RefSeq" id="WP_047754248.1">
    <property type="nucleotide sequence ID" value="NZ_CAJUHA010000013.1"/>
</dbReference>
<keyword evidence="2 6" id="KW-0698">rRNA processing</keyword>
<dbReference type="PIRSF" id="PIRSF003078">
    <property type="entry name" value="GidB"/>
    <property type="match status" value="1"/>
</dbReference>
<dbReference type="PATRIC" id="fig|1330330.3.peg.797"/>
<dbReference type="Proteomes" id="UP000035159">
    <property type="component" value="Chromosome"/>
</dbReference>
<feature type="binding site" evidence="6">
    <location>
        <position position="129"/>
    </location>
    <ligand>
        <name>S-adenosyl-L-methionine</name>
        <dbReference type="ChEBI" id="CHEBI:59789"/>
    </ligand>
</feature>
<keyword evidence="8" id="KW-1185">Reference proteome</keyword>
<evidence type="ECO:0000256" key="4">
    <source>
        <dbReference type="ARBA" id="ARBA00022679"/>
    </source>
</evidence>
<evidence type="ECO:0000313" key="8">
    <source>
        <dbReference type="Proteomes" id="UP000035159"/>
    </source>
</evidence>
<evidence type="ECO:0000313" key="7">
    <source>
        <dbReference type="EMBL" id="AKI97114.1"/>
    </source>
</evidence>
<proteinExistence type="inferred from homology"/>
<evidence type="ECO:0000256" key="6">
    <source>
        <dbReference type="HAMAP-Rule" id="MF_00074"/>
    </source>
</evidence>
<keyword evidence="4 6" id="KW-0808">Transferase</keyword>
<dbReference type="GO" id="GO:0070043">
    <property type="term" value="F:rRNA (guanine-N7-)-methyltransferase activity"/>
    <property type="evidence" value="ECO:0007669"/>
    <property type="project" value="UniProtKB-UniRule"/>
</dbReference>
<dbReference type="HAMAP" id="MF_00074">
    <property type="entry name" value="16SrRNA_methyltr_G"/>
    <property type="match status" value="1"/>
</dbReference>
<keyword evidence="5 6" id="KW-0949">S-adenosyl-L-methionine</keyword>
<reference evidence="7 8" key="1">
    <citation type="submission" date="2015-04" db="EMBL/GenBank/DDBJ databases">
        <title>Complete Genome Sequence of Kosmotoga pacifica SLHLJ1.</title>
        <authorList>
            <person name="Jiang L.J."/>
            <person name="Shao Z.Z."/>
            <person name="Jebbar M."/>
        </authorList>
    </citation>
    <scope>NUCLEOTIDE SEQUENCE [LARGE SCALE GENOMIC DNA]</scope>
    <source>
        <strain evidence="7 8">SLHLJ1</strain>
    </source>
</reference>
<dbReference type="InterPro" id="IPR003682">
    <property type="entry name" value="rRNA_ssu_MeTfrase_G"/>
</dbReference>
<organism evidence="7 8">
    <name type="scientific">Kosmotoga pacifica</name>
    <dbReference type="NCBI Taxonomy" id="1330330"/>
    <lineage>
        <taxon>Bacteria</taxon>
        <taxon>Thermotogati</taxon>
        <taxon>Thermotogota</taxon>
        <taxon>Thermotogae</taxon>
        <taxon>Kosmotogales</taxon>
        <taxon>Kosmotogaceae</taxon>
        <taxon>Kosmotoga</taxon>
    </lineage>
</organism>
<comment type="subcellular location">
    <subcellularLocation>
        <location evidence="6">Cytoplasm</location>
    </subcellularLocation>
</comment>
<evidence type="ECO:0000256" key="3">
    <source>
        <dbReference type="ARBA" id="ARBA00022603"/>
    </source>
</evidence>
<dbReference type="EC" id="2.1.1.-" evidence="6"/>
<evidence type="ECO:0000256" key="2">
    <source>
        <dbReference type="ARBA" id="ARBA00022552"/>
    </source>
</evidence>
<dbReference type="PANTHER" id="PTHR31760:SF0">
    <property type="entry name" value="S-ADENOSYL-L-METHIONINE-DEPENDENT METHYLTRANSFERASES SUPERFAMILY PROTEIN"/>
    <property type="match status" value="1"/>
</dbReference>
<dbReference type="OrthoDB" id="9808773at2"/>
<feature type="binding site" evidence="6">
    <location>
        <begin position="112"/>
        <end position="113"/>
    </location>
    <ligand>
        <name>S-adenosyl-L-methionine</name>
        <dbReference type="ChEBI" id="CHEBI:59789"/>
    </ligand>
</feature>
<sequence>MNLILTTDKKEKIEKYLRLLISSKHNLTAIKDLSEAYQKHFLDVALPLSNILLEGDFIDIGTGGGVPGVLCAILFPDSRWTLLDSVRKKVQEVERFVNELGLTNVRVLHQRVEEHAKTCKCGYDGAFLRAVTRADICLEYAAPLLRMNGKVYLYKGPSWQNEKSFADIAAELLGLSFEQTIRYQLEDGSNRNLIIYKKIKETPVKYPRRVGLALKRPLGGN</sequence>
<evidence type="ECO:0000256" key="5">
    <source>
        <dbReference type="ARBA" id="ARBA00022691"/>
    </source>
</evidence>
<dbReference type="InterPro" id="IPR029063">
    <property type="entry name" value="SAM-dependent_MTases_sf"/>
</dbReference>
<evidence type="ECO:0000256" key="1">
    <source>
        <dbReference type="ARBA" id="ARBA00022490"/>
    </source>
</evidence>